<dbReference type="AlphaFoldDB" id="A0A1E3QD09"/>
<evidence type="ECO:0000313" key="3">
    <source>
        <dbReference type="Proteomes" id="UP000094385"/>
    </source>
</evidence>
<proteinExistence type="predicted"/>
<dbReference type="EMBL" id="KV454290">
    <property type="protein sequence ID" value="ODQ75354.1"/>
    <property type="molecule type" value="Genomic_DNA"/>
</dbReference>
<gene>
    <name evidence="2" type="ORF">LIPSTDRAFT_109056</name>
</gene>
<keyword evidence="3" id="KW-1185">Reference proteome</keyword>
<evidence type="ECO:0000313" key="2">
    <source>
        <dbReference type="EMBL" id="ODQ75354.1"/>
    </source>
</evidence>
<evidence type="ECO:0000256" key="1">
    <source>
        <dbReference type="SAM" id="SignalP"/>
    </source>
</evidence>
<feature type="signal peptide" evidence="1">
    <location>
        <begin position="1"/>
        <end position="19"/>
    </location>
</feature>
<feature type="chain" id="PRO_5009134179" evidence="1">
    <location>
        <begin position="20"/>
        <end position="350"/>
    </location>
</feature>
<dbReference type="Proteomes" id="UP000094385">
    <property type="component" value="Unassembled WGS sequence"/>
</dbReference>
<reference evidence="2 3" key="1">
    <citation type="journal article" date="2016" name="Proc. Natl. Acad. Sci. U.S.A.">
        <title>Comparative genomics of biotechnologically important yeasts.</title>
        <authorList>
            <person name="Riley R."/>
            <person name="Haridas S."/>
            <person name="Wolfe K.H."/>
            <person name="Lopes M.R."/>
            <person name="Hittinger C.T."/>
            <person name="Goeker M."/>
            <person name="Salamov A.A."/>
            <person name="Wisecaver J.H."/>
            <person name="Long T.M."/>
            <person name="Calvey C.H."/>
            <person name="Aerts A.L."/>
            <person name="Barry K.W."/>
            <person name="Choi C."/>
            <person name="Clum A."/>
            <person name="Coughlan A.Y."/>
            <person name="Deshpande S."/>
            <person name="Douglass A.P."/>
            <person name="Hanson S.J."/>
            <person name="Klenk H.-P."/>
            <person name="LaButti K.M."/>
            <person name="Lapidus A."/>
            <person name="Lindquist E.A."/>
            <person name="Lipzen A.M."/>
            <person name="Meier-Kolthoff J.P."/>
            <person name="Ohm R.A."/>
            <person name="Otillar R.P."/>
            <person name="Pangilinan J.L."/>
            <person name="Peng Y."/>
            <person name="Rokas A."/>
            <person name="Rosa C.A."/>
            <person name="Scheuner C."/>
            <person name="Sibirny A.A."/>
            <person name="Slot J.C."/>
            <person name="Stielow J.B."/>
            <person name="Sun H."/>
            <person name="Kurtzman C.P."/>
            <person name="Blackwell M."/>
            <person name="Grigoriev I.V."/>
            <person name="Jeffries T.W."/>
        </authorList>
    </citation>
    <scope>NUCLEOTIDE SEQUENCE [LARGE SCALE GENOMIC DNA]</scope>
    <source>
        <strain evidence="2 3">NRRL Y-11557</strain>
    </source>
</reference>
<organism evidence="2 3">
    <name type="scientific">Lipomyces starkeyi NRRL Y-11557</name>
    <dbReference type="NCBI Taxonomy" id="675824"/>
    <lineage>
        <taxon>Eukaryota</taxon>
        <taxon>Fungi</taxon>
        <taxon>Dikarya</taxon>
        <taxon>Ascomycota</taxon>
        <taxon>Saccharomycotina</taxon>
        <taxon>Lipomycetes</taxon>
        <taxon>Lipomycetales</taxon>
        <taxon>Lipomycetaceae</taxon>
        <taxon>Lipomyces</taxon>
    </lineage>
</organism>
<protein>
    <submittedName>
        <fullName evidence="2">Uncharacterized protein</fullName>
    </submittedName>
</protein>
<accession>A0A1E3QD09</accession>
<sequence length="350" mass="35064">MRRLKAVLALLALGPPAAAQLSPACPTTCTTTTTVLSPTSTGQLTLSIPTITTLFDETFLCAVTPTVSGFPATSDSCVHAGPVTFFLEGRFVGPTPVCTSKRFSTIPTVATSTITVPGVSDVFGQQLTVSVTNGAATPDSFCFGALAPSCPAGFTAVAPITSGSFVSSVVEVVATGGETFVFQATPTNPTCCPTLTITADGGFSSVSETSLCGAPLASGFPTCSEITLDFATFIISATYTADSMICTSTFSTSTVLTSTSTANGIPGTSTITNSTIVMSTATDGKSASVFPLYCVDASVEPQGICSAGFTSSSSTGTGSFATAVLSVTATGTLTRATDATCTVSPTAYTL</sequence>
<keyword evidence="1" id="KW-0732">Signal</keyword>
<name>A0A1E3QD09_LIPST</name>